<dbReference type="InterPro" id="IPR001173">
    <property type="entry name" value="Glyco_trans_2-like"/>
</dbReference>
<name>A0AAF0D165_ODILC</name>
<dbReference type="PANTHER" id="PTHR48090:SF7">
    <property type="entry name" value="RFBJ PROTEIN"/>
    <property type="match status" value="1"/>
</dbReference>
<proteinExistence type="predicted"/>
<dbReference type="CDD" id="cd04179">
    <property type="entry name" value="DPM_DPG-synthase_like"/>
    <property type="match status" value="1"/>
</dbReference>
<dbReference type="PANTHER" id="PTHR48090">
    <property type="entry name" value="UNDECAPRENYL-PHOSPHATE 4-DEOXY-4-FORMAMIDO-L-ARABINOSE TRANSFERASE-RELATED"/>
    <property type="match status" value="1"/>
</dbReference>
<sequence>MIAAVIPAYNEAPYIRRVIEETGEYVDKVIVVDDGSVDETARIVKETNAILIRHRRNMGKGEALKTGFKAALKYGADIVVTLDGDYQHKPDEIKRLLSYLKKTGADIVVGSRFLTKENIQSMPAQRILSNMITSAILRFFFRVPVTDSQSGFRAFKASVLKVLETKDRRFAAETEILIDARQKGFIIREAPISIKYGSEKSKINPLLDTFRWLRTVFIKRVKSLFRDRRVNWRYIIRRGLRNSSRS</sequence>
<dbReference type="EMBL" id="CP091871">
    <property type="protein sequence ID" value="WEU39779.1"/>
    <property type="molecule type" value="Genomic_DNA"/>
</dbReference>
<evidence type="ECO:0000313" key="3">
    <source>
        <dbReference type="Proteomes" id="UP000186851"/>
    </source>
</evidence>
<evidence type="ECO:0000313" key="2">
    <source>
        <dbReference type="EMBL" id="WEU39779.1"/>
    </source>
</evidence>
<dbReference type="Pfam" id="PF00535">
    <property type="entry name" value="Glycos_transf_2"/>
    <property type="match status" value="1"/>
</dbReference>
<dbReference type="KEGG" id="oyw:OdinLCB4_004690"/>
<organism evidence="2 3">
    <name type="scientific">Odinarchaeota yellowstonii (strain LCB_4)</name>
    <dbReference type="NCBI Taxonomy" id="1841599"/>
    <lineage>
        <taxon>Archaea</taxon>
        <taxon>Promethearchaeati</taxon>
        <taxon>Candidatus Odinarchaeota</taxon>
        <taxon>Candidatus Odinarchaeia</taxon>
        <taxon>Candidatus Odinarchaeales</taxon>
        <taxon>Candidatus Odinarchaeaceae</taxon>
        <taxon>Candidatus Odinarchaeum</taxon>
    </lineage>
</organism>
<dbReference type="AlphaFoldDB" id="A0AAF0D165"/>
<reference evidence="2" key="1">
    <citation type="journal article" date="2017" name="Nature">
        <title>Asgard archaea illuminate the origin of eukaryotic cellular complexity.</title>
        <authorList>
            <person name="Zaremba-Niedzwiedzka K."/>
            <person name="Caceres E.F."/>
            <person name="Saw J.H."/>
            <person name="Backstrom D."/>
            <person name="Juzokaite L."/>
            <person name="Vancaester E."/>
            <person name="Seitz K.W."/>
            <person name="Anantharaman K."/>
            <person name="Starnawski P."/>
            <person name="Kjeldsen K.U."/>
            <person name="Scott M.B."/>
            <person name="Nunoura T."/>
            <person name="Banfield J.F."/>
            <person name="Schramm A."/>
            <person name="Baker B.J."/>
            <person name="Spang A."/>
            <person name="Ettema T.J.G."/>
        </authorList>
    </citation>
    <scope>NUCLEOTIDE SEQUENCE</scope>
    <source>
        <strain evidence="2">LCB_4</strain>
    </source>
</reference>
<dbReference type="Proteomes" id="UP000186851">
    <property type="component" value="Chromosome"/>
</dbReference>
<protein>
    <submittedName>
        <fullName evidence="2">Glycosyltransferase family 2 protein</fullName>
    </submittedName>
</protein>
<reference evidence="2" key="2">
    <citation type="journal article" date="2022" name="Nat. Microbiol.">
        <title>A closed Candidatus Odinarchaeum chromosome exposes Asgard archaeal viruses.</title>
        <authorList>
            <person name="Tamarit D."/>
            <person name="Caceres E.F."/>
            <person name="Krupovic M."/>
            <person name="Nijland R."/>
            <person name="Eme L."/>
            <person name="Robinson N.P."/>
            <person name="Ettema T.J.G."/>
        </authorList>
    </citation>
    <scope>NUCLEOTIDE SEQUENCE</scope>
    <source>
        <strain evidence="2">LCB_4</strain>
    </source>
</reference>
<dbReference type="SUPFAM" id="SSF53448">
    <property type="entry name" value="Nucleotide-diphospho-sugar transferases"/>
    <property type="match status" value="1"/>
</dbReference>
<evidence type="ECO:0000259" key="1">
    <source>
        <dbReference type="Pfam" id="PF00535"/>
    </source>
</evidence>
<feature type="domain" description="Glycosyltransferase 2-like" evidence="1">
    <location>
        <begin position="5"/>
        <end position="161"/>
    </location>
</feature>
<dbReference type="Gene3D" id="3.90.550.10">
    <property type="entry name" value="Spore Coat Polysaccharide Biosynthesis Protein SpsA, Chain A"/>
    <property type="match status" value="1"/>
</dbReference>
<dbReference type="InterPro" id="IPR029044">
    <property type="entry name" value="Nucleotide-diphossugar_trans"/>
</dbReference>
<accession>A0AAF0D165</accession>
<dbReference type="InterPro" id="IPR050256">
    <property type="entry name" value="Glycosyltransferase_2"/>
</dbReference>
<gene>
    <name evidence="2" type="ORF">OdinLCB4_004690</name>
</gene>